<reference evidence="9 10" key="1">
    <citation type="submission" date="2019-10" db="EMBL/GenBank/DDBJ databases">
        <title>Cognatihalovulum marinum gen. nov. sp. nov., a new member of the family Rhodobacteraceae isolated from deep seawater of the Northwest Indian Ocean.</title>
        <authorList>
            <person name="Ruan C."/>
            <person name="Wang J."/>
            <person name="Zheng X."/>
            <person name="Song L."/>
            <person name="Zhu Y."/>
            <person name="Huang Y."/>
            <person name="Lu Z."/>
            <person name="Du W."/>
            <person name="Huang L."/>
            <person name="Dai X."/>
        </authorList>
    </citation>
    <scope>NUCLEOTIDE SEQUENCE [LARGE SCALE GENOMIC DNA]</scope>
    <source>
        <strain evidence="9 10">2CG4</strain>
    </source>
</reference>
<comment type="similarity">
    <text evidence="2">Belongs to the UPF0702 family.</text>
</comment>
<sequence>MELQQIFGSSPNGMTALQLAARAVVIFVFAVTLFRMLPRKSLGNTSVTDVLLTVLIGSSLSRVLTGNAPLGPVLIACLVLSALWVAMSWLAVHNEWVSRLVKGRPMVVIRDGEVQDDVLRQTQMGKRDLEQSLHQQGLRGPGDVERAYIERNGAVSVVEDRD</sequence>
<feature type="transmembrane region" description="Helical" evidence="7">
    <location>
        <begin position="46"/>
        <end position="64"/>
    </location>
</feature>
<evidence type="ECO:0000256" key="3">
    <source>
        <dbReference type="ARBA" id="ARBA00022475"/>
    </source>
</evidence>
<dbReference type="InterPro" id="IPR007353">
    <property type="entry name" value="DUF421"/>
</dbReference>
<evidence type="ECO:0000313" key="9">
    <source>
        <dbReference type="EMBL" id="MSU90273.1"/>
    </source>
</evidence>
<dbReference type="Gene3D" id="3.30.240.20">
    <property type="entry name" value="bsu07140 like domains"/>
    <property type="match status" value="1"/>
</dbReference>
<feature type="transmembrane region" description="Helical" evidence="7">
    <location>
        <begin position="70"/>
        <end position="92"/>
    </location>
</feature>
<protein>
    <submittedName>
        <fullName evidence="9">DUF421 domain-containing protein</fullName>
    </submittedName>
</protein>
<feature type="domain" description="YetF C-terminal" evidence="8">
    <location>
        <begin position="93"/>
        <end position="162"/>
    </location>
</feature>
<feature type="transmembrane region" description="Helical" evidence="7">
    <location>
        <begin position="16"/>
        <end position="34"/>
    </location>
</feature>
<evidence type="ECO:0000256" key="6">
    <source>
        <dbReference type="ARBA" id="ARBA00023136"/>
    </source>
</evidence>
<evidence type="ECO:0000256" key="5">
    <source>
        <dbReference type="ARBA" id="ARBA00022989"/>
    </source>
</evidence>
<keyword evidence="5 7" id="KW-1133">Transmembrane helix</keyword>
<dbReference type="Pfam" id="PF04239">
    <property type="entry name" value="DUF421"/>
    <property type="match status" value="1"/>
</dbReference>
<name>A0A6L5Z130_9RHOB</name>
<evidence type="ECO:0000256" key="2">
    <source>
        <dbReference type="ARBA" id="ARBA00006448"/>
    </source>
</evidence>
<evidence type="ECO:0000259" key="8">
    <source>
        <dbReference type="Pfam" id="PF04239"/>
    </source>
</evidence>
<evidence type="ECO:0000256" key="7">
    <source>
        <dbReference type="SAM" id="Phobius"/>
    </source>
</evidence>
<accession>A0A6L5Z130</accession>
<keyword evidence="10" id="KW-1185">Reference proteome</keyword>
<dbReference type="InterPro" id="IPR023090">
    <property type="entry name" value="UPF0702_alpha/beta_dom_sf"/>
</dbReference>
<dbReference type="GO" id="GO:0005886">
    <property type="term" value="C:plasma membrane"/>
    <property type="evidence" value="ECO:0007669"/>
    <property type="project" value="UniProtKB-SubCell"/>
</dbReference>
<keyword evidence="3" id="KW-1003">Cell membrane</keyword>
<gene>
    <name evidence="9" type="ORF">GE300_11685</name>
</gene>
<dbReference type="EMBL" id="WIND01000008">
    <property type="protein sequence ID" value="MSU90273.1"/>
    <property type="molecule type" value="Genomic_DNA"/>
</dbReference>
<organism evidence="9 10">
    <name type="scientific">Halovulum marinum</name>
    <dbReference type="NCBI Taxonomy" id="2662447"/>
    <lineage>
        <taxon>Bacteria</taxon>
        <taxon>Pseudomonadati</taxon>
        <taxon>Pseudomonadota</taxon>
        <taxon>Alphaproteobacteria</taxon>
        <taxon>Rhodobacterales</taxon>
        <taxon>Paracoccaceae</taxon>
        <taxon>Halovulum</taxon>
    </lineage>
</organism>
<evidence type="ECO:0000313" key="10">
    <source>
        <dbReference type="Proteomes" id="UP000474957"/>
    </source>
</evidence>
<comment type="subcellular location">
    <subcellularLocation>
        <location evidence="1">Cell membrane</location>
        <topology evidence="1">Multi-pass membrane protein</topology>
    </subcellularLocation>
</comment>
<comment type="caution">
    <text evidence="9">The sequence shown here is derived from an EMBL/GenBank/DDBJ whole genome shotgun (WGS) entry which is preliminary data.</text>
</comment>
<dbReference type="PANTHER" id="PTHR34582">
    <property type="entry name" value="UPF0702 TRANSMEMBRANE PROTEIN YCAP"/>
    <property type="match status" value="1"/>
</dbReference>
<dbReference type="PANTHER" id="PTHR34582:SF6">
    <property type="entry name" value="UPF0702 TRANSMEMBRANE PROTEIN YCAP"/>
    <property type="match status" value="1"/>
</dbReference>
<keyword evidence="4 7" id="KW-0812">Transmembrane</keyword>
<proteinExistence type="inferred from homology"/>
<dbReference type="AlphaFoldDB" id="A0A6L5Z130"/>
<evidence type="ECO:0000256" key="1">
    <source>
        <dbReference type="ARBA" id="ARBA00004651"/>
    </source>
</evidence>
<dbReference type="RefSeq" id="WP_154446761.1">
    <property type="nucleotide sequence ID" value="NZ_WIND01000008.1"/>
</dbReference>
<keyword evidence="6 7" id="KW-0472">Membrane</keyword>
<dbReference type="Proteomes" id="UP000474957">
    <property type="component" value="Unassembled WGS sequence"/>
</dbReference>
<evidence type="ECO:0000256" key="4">
    <source>
        <dbReference type="ARBA" id="ARBA00022692"/>
    </source>
</evidence>